<sequence>MTYQWAALLLACCALCASAVESQQVDVKDPLQIMNERFNKTDAERCITALLCLWLELVQLPRRRMIERVDAVFEQFQSATSAAIERAKLHMDETFTSTDNARGVLFSIRSQLEEAQRRQGEMGKGKQSLIDSLKEDTAVVGQMFEGLSAIVTVAGGLSSYGTSILSLSSVKAKLSALRHFNETSPIAKEVAQSIMSSWWRKDASGLVANLAKLISNSSEVCVISVSKHMWPYIFGNYQRTIGNAEHEQKFMAKYMETIGDIDKFDGRDGNVLTTVARRFLSSNITNQLQTALKDMFALQNTVRRLRVEQDAYLAEIQLKKSNQQGSCTALWKQLLSLVGLE</sequence>
<organism evidence="2 3">
    <name type="scientific">Trypanosoma vivax (strain Y486)</name>
    <dbReference type="NCBI Taxonomy" id="1055687"/>
    <lineage>
        <taxon>Eukaryota</taxon>
        <taxon>Discoba</taxon>
        <taxon>Euglenozoa</taxon>
        <taxon>Kinetoplastea</taxon>
        <taxon>Metakinetoplastina</taxon>
        <taxon>Trypanosomatida</taxon>
        <taxon>Trypanosomatidae</taxon>
        <taxon>Trypanosoma</taxon>
        <taxon>Duttonella</taxon>
    </lineage>
</organism>
<dbReference type="EMBL" id="CAEX01000203">
    <property type="protein sequence ID" value="CCD18010.1"/>
    <property type="molecule type" value="Genomic_DNA"/>
</dbReference>
<dbReference type="Proteomes" id="UP000009027">
    <property type="component" value="Unassembled WGS sequence"/>
</dbReference>
<accession>F9WKJ0</accession>
<protein>
    <submittedName>
        <fullName evidence="2">Uncharacterized protein</fullName>
    </submittedName>
</protein>
<proteinExistence type="predicted"/>
<reference evidence="2 3" key="1">
    <citation type="journal article" date="2012" name="Proc. Natl. Acad. Sci. U.S.A.">
        <title>Antigenic diversity is generated by distinct evolutionary mechanisms in African trypanosome species.</title>
        <authorList>
            <person name="Jackson A.P."/>
            <person name="Berry A."/>
            <person name="Aslett M."/>
            <person name="Allison H.C."/>
            <person name="Burton P."/>
            <person name="Vavrova-Anderson J."/>
            <person name="Brown R."/>
            <person name="Browne H."/>
            <person name="Corton N."/>
            <person name="Hauser H."/>
            <person name="Gamble J."/>
            <person name="Gilderthorp R."/>
            <person name="Marcello L."/>
            <person name="McQuillan J."/>
            <person name="Otto T.D."/>
            <person name="Quail M.A."/>
            <person name="Sanders M.J."/>
            <person name="van Tonder A."/>
            <person name="Ginger M.L."/>
            <person name="Field M.C."/>
            <person name="Barry J.D."/>
            <person name="Hertz-Fowler C."/>
            <person name="Berriman M."/>
        </authorList>
    </citation>
    <scope>NUCLEOTIDE SEQUENCE</scope>
    <source>
        <strain evidence="2 3">Y486</strain>
    </source>
</reference>
<gene>
    <name evidence="2" type="ORF">TvY486_0006480</name>
</gene>
<keyword evidence="3" id="KW-1185">Reference proteome</keyword>
<evidence type="ECO:0000313" key="2">
    <source>
        <dbReference type="EMBL" id="CCD18010.1"/>
    </source>
</evidence>
<dbReference type="AlphaFoldDB" id="F9WKJ0"/>
<feature type="signal peptide" evidence="1">
    <location>
        <begin position="1"/>
        <end position="22"/>
    </location>
</feature>
<keyword evidence="1" id="KW-0732">Signal</keyword>
<evidence type="ECO:0000313" key="3">
    <source>
        <dbReference type="Proteomes" id="UP000009027"/>
    </source>
</evidence>
<name>F9WKJ0_TRYVY</name>
<feature type="chain" id="PRO_5003394839" evidence="1">
    <location>
        <begin position="23"/>
        <end position="341"/>
    </location>
</feature>
<evidence type="ECO:0000256" key="1">
    <source>
        <dbReference type="SAM" id="SignalP"/>
    </source>
</evidence>